<proteinExistence type="predicted"/>
<evidence type="ECO:0000256" key="4">
    <source>
        <dbReference type="ARBA" id="ARBA00022691"/>
    </source>
</evidence>
<sequence>REIIENFEFEEHIMRLDKANRLFLVVSKFSEIDLHPETVPNIEMGYIFEELIRRFSEQRNEEAGDHFTPREVIRLMVNLLFDPDEDIL</sequence>
<dbReference type="Pfam" id="PF02384">
    <property type="entry name" value="N6_Mtase"/>
    <property type="match status" value="1"/>
</dbReference>
<keyword evidence="5" id="KW-0680">Restriction system</keyword>
<feature type="domain" description="DNA methylase adenine-specific" evidence="7">
    <location>
        <begin position="44"/>
        <end position="85"/>
    </location>
</feature>
<dbReference type="GO" id="GO:0008170">
    <property type="term" value="F:N-methyltransferase activity"/>
    <property type="evidence" value="ECO:0007669"/>
    <property type="project" value="InterPro"/>
</dbReference>
<evidence type="ECO:0000256" key="5">
    <source>
        <dbReference type="ARBA" id="ARBA00022747"/>
    </source>
</evidence>
<gene>
    <name evidence="8" type="ORF">S03H2_69712</name>
</gene>
<protein>
    <recommendedName>
        <fullName evidence="1">site-specific DNA-methyltransferase (adenine-specific)</fullName>
        <ecNumber evidence="1">2.1.1.72</ecNumber>
    </recommendedName>
</protein>
<organism evidence="8">
    <name type="scientific">marine sediment metagenome</name>
    <dbReference type="NCBI Taxonomy" id="412755"/>
    <lineage>
        <taxon>unclassified sequences</taxon>
        <taxon>metagenomes</taxon>
        <taxon>ecological metagenomes</taxon>
    </lineage>
</organism>
<evidence type="ECO:0000256" key="1">
    <source>
        <dbReference type="ARBA" id="ARBA00011900"/>
    </source>
</evidence>
<dbReference type="PANTHER" id="PTHR42933:SF3">
    <property type="entry name" value="TYPE I RESTRICTION ENZYME MJAVIII METHYLASE SUBUNIT"/>
    <property type="match status" value="1"/>
</dbReference>
<comment type="caution">
    <text evidence="8">The sequence shown here is derived from an EMBL/GenBank/DDBJ whole genome shotgun (WGS) entry which is preliminary data.</text>
</comment>
<dbReference type="InterPro" id="IPR051537">
    <property type="entry name" value="DNA_Adenine_Mtase"/>
</dbReference>
<accession>X1JZF4</accession>
<dbReference type="InterPro" id="IPR003356">
    <property type="entry name" value="DNA_methylase_A-5"/>
</dbReference>
<evidence type="ECO:0000256" key="6">
    <source>
        <dbReference type="ARBA" id="ARBA00047942"/>
    </source>
</evidence>
<reference evidence="8" key="1">
    <citation type="journal article" date="2014" name="Front. Microbiol.">
        <title>High frequency of phylogenetically diverse reductive dehalogenase-homologous genes in deep subseafloor sedimentary metagenomes.</title>
        <authorList>
            <person name="Kawai M."/>
            <person name="Futagami T."/>
            <person name="Toyoda A."/>
            <person name="Takaki Y."/>
            <person name="Nishi S."/>
            <person name="Hori S."/>
            <person name="Arai W."/>
            <person name="Tsubouchi T."/>
            <person name="Morono Y."/>
            <person name="Uchiyama I."/>
            <person name="Ito T."/>
            <person name="Fujiyama A."/>
            <person name="Inagaki F."/>
            <person name="Takami H."/>
        </authorList>
    </citation>
    <scope>NUCLEOTIDE SEQUENCE</scope>
    <source>
        <strain evidence="8">Expedition CK06-06</strain>
    </source>
</reference>
<dbReference type="InterPro" id="IPR029063">
    <property type="entry name" value="SAM-dependent_MTases_sf"/>
</dbReference>
<dbReference type="GO" id="GO:0009307">
    <property type="term" value="P:DNA restriction-modification system"/>
    <property type="evidence" value="ECO:0007669"/>
    <property type="project" value="UniProtKB-KW"/>
</dbReference>
<evidence type="ECO:0000256" key="2">
    <source>
        <dbReference type="ARBA" id="ARBA00022603"/>
    </source>
</evidence>
<keyword evidence="4" id="KW-0949">S-adenosyl-L-methionine</keyword>
<dbReference type="PANTHER" id="PTHR42933">
    <property type="entry name" value="SLR6095 PROTEIN"/>
    <property type="match status" value="1"/>
</dbReference>
<feature type="non-terminal residue" evidence="8">
    <location>
        <position position="1"/>
    </location>
</feature>
<evidence type="ECO:0000259" key="7">
    <source>
        <dbReference type="Pfam" id="PF02384"/>
    </source>
</evidence>
<dbReference type="EC" id="2.1.1.72" evidence="1"/>
<evidence type="ECO:0000256" key="3">
    <source>
        <dbReference type="ARBA" id="ARBA00022679"/>
    </source>
</evidence>
<evidence type="ECO:0000313" key="8">
    <source>
        <dbReference type="EMBL" id="GAH99587.1"/>
    </source>
</evidence>
<dbReference type="AlphaFoldDB" id="X1JZF4"/>
<keyword evidence="3" id="KW-0808">Transferase</keyword>
<comment type="catalytic activity">
    <reaction evidence="6">
        <text>a 2'-deoxyadenosine in DNA + S-adenosyl-L-methionine = an N(6)-methyl-2'-deoxyadenosine in DNA + S-adenosyl-L-homocysteine + H(+)</text>
        <dbReference type="Rhea" id="RHEA:15197"/>
        <dbReference type="Rhea" id="RHEA-COMP:12418"/>
        <dbReference type="Rhea" id="RHEA-COMP:12419"/>
        <dbReference type="ChEBI" id="CHEBI:15378"/>
        <dbReference type="ChEBI" id="CHEBI:57856"/>
        <dbReference type="ChEBI" id="CHEBI:59789"/>
        <dbReference type="ChEBI" id="CHEBI:90615"/>
        <dbReference type="ChEBI" id="CHEBI:90616"/>
        <dbReference type="EC" id="2.1.1.72"/>
    </reaction>
</comment>
<dbReference type="GO" id="GO:0003677">
    <property type="term" value="F:DNA binding"/>
    <property type="evidence" value="ECO:0007669"/>
    <property type="project" value="InterPro"/>
</dbReference>
<dbReference type="GO" id="GO:0009007">
    <property type="term" value="F:site-specific DNA-methyltransferase (adenine-specific) activity"/>
    <property type="evidence" value="ECO:0007669"/>
    <property type="project" value="UniProtKB-EC"/>
</dbReference>
<keyword evidence="2" id="KW-0489">Methyltransferase</keyword>
<dbReference type="GO" id="GO:0032259">
    <property type="term" value="P:methylation"/>
    <property type="evidence" value="ECO:0007669"/>
    <property type="project" value="UniProtKB-KW"/>
</dbReference>
<name>X1JZF4_9ZZZZ</name>
<dbReference type="EMBL" id="BARU01046133">
    <property type="protein sequence ID" value="GAH99587.1"/>
    <property type="molecule type" value="Genomic_DNA"/>
</dbReference>
<dbReference type="Gene3D" id="3.40.50.150">
    <property type="entry name" value="Vaccinia Virus protein VP39"/>
    <property type="match status" value="1"/>
</dbReference>
<dbReference type="SUPFAM" id="SSF53335">
    <property type="entry name" value="S-adenosyl-L-methionine-dependent methyltransferases"/>
    <property type="match status" value="1"/>
</dbReference>